<dbReference type="PROSITE" id="PS51330">
    <property type="entry name" value="DHFR_2"/>
    <property type="match status" value="1"/>
</dbReference>
<comment type="pathway">
    <text evidence="1">Cofactor biosynthesis; tetrahydrofolate biosynthesis; 5,6,7,8-tetrahydrofolate from 7,8-dihydrofolate: step 1/1.</text>
</comment>
<dbReference type="PANTHER" id="PTHR48069">
    <property type="entry name" value="DIHYDROFOLATE REDUCTASE"/>
    <property type="match status" value="1"/>
</dbReference>
<dbReference type="InterPro" id="IPR012259">
    <property type="entry name" value="DHFR"/>
</dbReference>
<feature type="domain" description="DHFR" evidence="7">
    <location>
        <begin position="1"/>
        <end position="151"/>
    </location>
</feature>
<comment type="caution">
    <text evidence="8">The sequence shown here is derived from an EMBL/GenBank/DDBJ whole genome shotgun (WGS) entry which is preliminary data.</text>
</comment>
<evidence type="ECO:0000313" key="9">
    <source>
        <dbReference type="Proteomes" id="UP001558652"/>
    </source>
</evidence>
<dbReference type="GO" id="GO:0006730">
    <property type="term" value="P:one-carbon metabolic process"/>
    <property type="evidence" value="ECO:0007669"/>
    <property type="project" value="UniProtKB-KW"/>
</dbReference>
<accession>A0ABD0ZIW5</accession>
<keyword evidence="9" id="KW-1185">Reference proteome</keyword>
<keyword evidence="4" id="KW-0521">NADP</keyword>
<dbReference type="InterPro" id="IPR001796">
    <property type="entry name" value="DHFR_dom"/>
</dbReference>
<sequence>MAYFKTMTTETVDKGKKNAVIMGRKTWESIPAKYRPLEGRLNIILSKSMKILCSQRTKGCAILCDSLQEGLSKLADNSRSIESVWVIGGSSLYEECIVSPLCHRVYLTEIKKKFECDVFFPDIPENFHLVKWVPNLFIQFHIHLSIEIKFI</sequence>
<keyword evidence="3" id="KW-0554">One-carbon metabolism</keyword>
<organism evidence="8 9">
    <name type="scientific">Ranatra chinensis</name>
    <dbReference type="NCBI Taxonomy" id="642074"/>
    <lineage>
        <taxon>Eukaryota</taxon>
        <taxon>Metazoa</taxon>
        <taxon>Ecdysozoa</taxon>
        <taxon>Arthropoda</taxon>
        <taxon>Hexapoda</taxon>
        <taxon>Insecta</taxon>
        <taxon>Pterygota</taxon>
        <taxon>Neoptera</taxon>
        <taxon>Paraneoptera</taxon>
        <taxon>Hemiptera</taxon>
        <taxon>Heteroptera</taxon>
        <taxon>Panheteroptera</taxon>
        <taxon>Nepomorpha</taxon>
        <taxon>Nepidae</taxon>
        <taxon>Ranatrinae</taxon>
        <taxon>Ranatra</taxon>
    </lineage>
</organism>
<evidence type="ECO:0000256" key="4">
    <source>
        <dbReference type="ARBA" id="ARBA00022857"/>
    </source>
</evidence>
<dbReference type="Proteomes" id="UP001558652">
    <property type="component" value="Unassembled WGS sequence"/>
</dbReference>
<dbReference type="CDD" id="cd00209">
    <property type="entry name" value="DHFR"/>
    <property type="match status" value="1"/>
</dbReference>
<evidence type="ECO:0000256" key="5">
    <source>
        <dbReference type="ARBA" id="ARBA00023002"/>
    </source>
</evidence>
<evidence type="ECO:0000256" key="2">
    <source>
        <dbReference type="ARBA" id="ARBA00012856"/>
    </source>
</evidence>
<dbReference type="EC" id="1.5.1.3" evidence="2"/>
<evidence type="ECO:0000259" key="7">
    <source>
        <dbReference type="PROSITE" id="PS51330"/>
    </source>
</evidence>
<dbReference type="SUPFAM" id="SSF53597">
    <property type="entry name" value="Dihydrofolate reductase-like"/>
    <property type="match status" value="1"/>
</dbReference>
<protein>
    <recommendedName>
        <fullName evidence="2">dihydrofolate reductase</fullName>
        <ecNumber evidence="2">1.5.1.3</ecNumber>
    </recommendedName>
</protein>
<dbReference type="EMBL" id="JBFDAA010000001">
    <property type="protein sequence ID" value="KAL1140723.1"/>
    <property type="molecule type" value="Genomic_DNA"/>
</dbReference>
<evidence type="ECO:0000313" key="8">
    <source>
        <dbReference type="EMBL" id="KAL1140723.1"/>
    </source>
</evidence>
<proteinExistence type="predicted"/>
<keyword evidence="5" id="KW-0560">Oxidoreductase</keyword>
<gene>
    <name evidence="8" type="ORF">AAG570_000653</name>
</gene>
<evidence type="ECO:0000256" key="1">
    <source>
        <dbReference type="ARBA" id="ARBA00004903"/>
    </source>
</evidence>
<name>A0ABD0ZIW5_9HEMI</name>
<dbReference type="Gene3D" id="3.40.430.10">
    <property type="entry name" value="Dihydrofolate Reductase, subunit A"/>
    <property type="match status" value="1"/>
</dbReference>
<comment type="catalytic activity">
    <reaction evidence="6">
        <text>(6S)-5,6,7,8-tetrahydrofolate + NADP(+) = 7,8-dihydrofolate + NADPH + H(+)</text>
        <dbReference type="Rhea" id="RHEA:15009"/>
        <dbReference type="ChEBI" id="CHEBI:15378"/>
        <dbReference type="ChEBI" id="CHEBI:57451"/>
        <dbReference type="ChEBI" id="CHEBI:57453"/>
        <dbReference type="ChEBI" id="CHEBI:57783"/>
        <dbReference type="ChEBI" id="CHEBI:58349"/>
        <dbReference type="EC" id="1.5.1.3"/>
    </reaction>
</comment>
<dbReference type="PANTHER" id="PTHR48069:SF3">
    <property type="entry name" value="DIHYDROFOLATE REDUCTASE"/>
    <property type="match status" value="1"/>
</dbReference>
<dbReference type="InterPro" id="IPR024072">
    <property type="entry name" value="DHFR-like_dom_sf"/>
</dbReference>
<dbReference type="AlphaFoldDB" id="A0ABD0ZIW5"/>
<dbReference type="GO" id="GO:0004146">
    <property type="term" value="F:dihydrofolate reductase activity"/>
    <property type="evidence" value="ECO:0007669"/>
    <property type="project" value="UniProtKB-EC"/>
</dbReference>
<evidence type="ECO:0000256" key="6">
    <source>
        <dbReference type="ARBA" id="ARBA00048873"/>
    </source>
</evidence>
<dbReference type="Pfam" id="PF00186">
    <property type="entry name" value="DHFR_1"/>
    <property type="match status" value="1"/>
</dbReference>
<evidence type="ECO:0000256" key="3">
    <source>
        <dbReference type="ARBA" id="ARBA00022563"/>
    </source>
</evidence>
<dbReference type="PRINTS" id="PR00070">
    <property type="entry name" value="DHFR"/>
</dbReference>
<reference evidence="8 9" key="1">
    <citation type="submission" date="2024-07" db="EMBL/GenBank/DDBJ databases">
        <title>Chromosome-level genome assembly of the water stick insect Ranatra chinensis (Heteroptera: Nepidae).</title>
        <authorList>
            <person name="Liu X."/>
        </authorList>
    </citation>
    <scope>NUCLEOTIDE SEQUENCE [LARGE SCALE GENOMIC DNA]</scope>
    <source>
        <strain evidence="8">Cailab_2021Rc</strain>
        <tissue evidence="8">Muscle</tissue>
    </source>
</reference>